<evidence type="ECO:0000313" key="5">
    <source>
        <dbReference type="Proteomes" id="UP001527202"/>
    </source>
</evidence>
<dbReference type="Proteomes" id="UP000288943">
    <property type="component" value="Chromosome"/>
</dbReference>
<evidence type="ECO:0000256" key="1">
    <source>
        <dbReference type="SAM" id="SignalP"/>
    </source>
</evidence>
<dbReference type="PROSITE" id="PS51257">
    <property type="entry name" value="PROKAR_LIPOPROTEIN"/>
    <property type="match status" value="1"/>
</dbReference>
<keyword evidence="5" id="KW-1185">Reference proteome</keyword>
<dbReference type="RefSeq" id="WP_042235213.1">
    <property type="nucleotide sequence ID" value="NZ_CP026520.1"/>
</dbReference>
<sequence>MGNVIVKRSAGGLLAALVTAAAITGCSPGQPAGPKAYNYSSDGYLGTTSANPNLALNPGYHTYQVDSDIALSVLGRLKGVVDTQLQFKGPIGYVKLSVPRGTPPEKAAAIRAQAEQDLHTQLPRYRFIVTVKR</sequence>
<dbReference type="GeneID" id="95378910"/>
<dbReference type="KEGG" id="pchi:PC41400_29385"/>
<keyword evidence="1" id="KW-0732">Signal</keyword>
<organism evidence="3 4">
    <name type="scientific">Paenibacillus chitinolyticus</name>
    <dbReference type="NCBI Taxonomy" id="79263"/>
    <lineage>
        <taxon>Bacteria</taxon>
        <taxon>Bacillati</taxon>
        <taxon>Bacillota</taxon>
        <taxon>Bacilli</taxon>
        <taxon>Bacillales</taxon>
        <taxon>Paenibacillaceae</taxon>
        <taxon>Paenibacillus</taxon>
    </lineage>
</organism>
<feature type="chain" id="PRO_5039500836" description="Sporulation protein" evidence="1">
    <location>
        <begin position="22"/>
        <end position="133"/>
    </location>
</feature>
<gene>
    <name evidence="2" type="ORF">M5X16_15240</name>
    <name evidence="3" type="ORF">PC41400_29385</name>
</gene>
<evidence type="ECO:0000313" key="2">
    <source>
        <dbReference type="EMBL" id="MCY9597116.1"/>
    </source>
</evidence>
<evidence type="ECO:0008006" key="6">
    <source>
        <dbReference type="Google" id="ProtNLM"/>
    </source>
</evidence>
<dbReference type="Proteomes" id="UP001527202">
    <property type="component" value="Unassembled WGS sequence"/>
</dbReference>
<dbReference type="EMBL" id="JAMDMJ010000017">
    <property type="protein sequence ID" value="MCY9597116.1"/>
    <property type="molecule type" value="Genomic_DNA"/>
</dbReference>
<dbReference type="EMBL" id="CP026520">
    <property type="protein sequence ID" value="QAV21546.1"/>
    <property type="molecule type" value="Genomic_DNA"/>
</dbReference>
<accession>A0A410X4M0</accession>
<evidence type="ECO:0000313" key="3">
    <source>
        <dbReference type="EMBL" id="QAV21546.1"/>
    </source>
</evidence>
<reference evidence="3 4" key="1">
    <citation type="submission" date="2018-01" db="EMBL/GenBank/DDBJ databases">
        <title>The whole genome sequencing and assembly of Paenibacillus chitinolyticus KCCM 41400 strain.</title>
        <authorList>
            <person name="Kim J.-Y."/>
            <person name="Park M.-K."/>
            <person name="Lee Y.-J."/>
            <person name="Yi H."/>
            <person name="Bahn Y.-S."/>
            <person name="Kim J.F."/>
            <person name="Lee D.-W."/>
        </authorList>
    </citation>
    <scope>NUCLEOTIDE SEQUENCE [LARGE SCALE GENOMIC DNA]</scope>
    <source>
        <strain evidence="3 4">KCCM 41400</strain>
    </source>
</reference>
<evidence type="ECO:0000313" key="4">
    <source>
        <dbReference type="Proteomes" id="UP000288943"/>
    </source>
</evidence>
<proteinExistence type="predicted"/>
<dbReference type="OrthoDB" id="2679017at2"/>
<feature type="signal peptide" evidence="1">
    <location>
        <begin position="1"/>
        <end position="21"/>
    </location>
</feature>
<protein>
    <recommendedName>
        <fullName evidence="6">Sporulation protein</fullName>
    </recommendedName>
</protein>
<reference evidence="2 5" key="2">
    <citation type="submission" date="2022-05" db="EMBL/GenBank/DDBJ databases">
        <title>Genome Sequencing of Bee-Associated Microbes.</title>
        <authorList>
            <person name="Dunlap C."/>
        </authorList>
    </citation>
    <scope>NUCLEOTIDE SEQUENCE [LARGE SCALE GENOMIC DNA]</scope>
    <source>
        <strain evidence="2 5">NRRL B-23120</strain>
    </source>
</reference>
<dbReference type="AlphaFoldDB" id="A0A410X4M0"/>
<name>A0A410X4M0_9BACL</name>